<evidence type="ECO:0000256" key="1">
    <source>
        <dbReference type="ARBA" id="ARBA00004370"/>
    </source>
</evidence>
<evidence type="ECO:0000256" key="7">
    <source>
        <dbReference type="ARBA" id="ARBA00022989"/>
    </source>
</evidence>
<keyword evidence="8" id="KW-0443">Lipid metabolism</keyword>
<dbReference type="OrthoDB" id="272512at2759"/>
<keyword evidence="4" id="KW-0444">Lipid biosynthesis</keyword>
<evidence type="ECO:0000256" key="3">
    <source>
        <dbReference type="ARBA" id="ARBA00008655"/>
    </source>
</evidence>
<dbReference type="GO" id="GO:0008374">
    <property type="term" value="F:O-acyltransferase activity"/>
    <property type="evidence" value="ECO:0007669"/>
    <property type="project" value="InterPro"/>
</dbReference>
<evidence type="ECO:0000259" key="14">
    <source>
        <dbReference type="PROSITE" id="PS50222"/>
    </source>
</evidence>
<dbReference type="SUPFAM" id="SSF69593">
    <property type="entry name" value="Glycerol-3-phosphate (1)-acyltransferase"/>
    <property type="match status" value="1"/>
</dbReference>
<dbReference type="InterPro" id="IPR002123">
    <property type="entry name" value="Plipid/glycerol_acylTrfase"/>
</dbReference>
<evidence type="ECO:0000256" key="12">
    <source>
        <dbReference type="ARBA" id="ARBA00023315"/>
    </source>
</evidence>
<dbReference type="EMBL" id="BNJQ01000029">
    <property type="protein sequence ID" value="GHP10432.1"/>
    <property type="molecule type" value="Genomic_DNA"/>
</dbReference>
<keyword evidence="9" id="KW-0472">Membrane</keyword>
<keyword evidence="11" id="KW-1208">Phospholipid metabolism</keyword>
<keyword evidence="12" id="KW-0012">Acyltransferase</keyword>
<dbReference type="AlphaFoldDB" id="A0A830HTI1"/>
<comment type="caution">
    <text evidence="15">The sequence shown here is derived from an EMBL/GenBank/DDBJ whole genome shotgun (WGS) entry which is preliminary data.</text>
</comment>
<protein>
    <recommendedName>
        <fullName evidence="14">EF-hand domain-containing protein</fullName>
    </recommendedName>
</protein>
<keyword evidence="5" id="KW-0808">Transferase</keyword>
<dbReference type="CDD" id="cd07991">
    <property type="entry name" value="LPLAT_LPCAT1-like"/>
    <property type="match status" value="1"/>
</dbReference>
<reference evidence="15" key="1">
    <citation type="submission" date="2020-10" db="EMBL/GenBank/DDBJ databases">
        <title>Unveiling of a novel bifunctional photoreceptor, Dualchrome1, isolated from a cosmopolitan green alga.</title>
        <authorList>
            <person name="Suzuki S."/>
            <person name="Kawachi M."/>
        </authorList>
    </citation>
    <scope>NUCLEOTIDE SEQUENCE</scope>
    <source>
        <strain evidence="15">NIES 2893</strain>
    </source>
</reference>
<dbReference type="GO" id="GO:0005509">
    <property type="term" value="F:calcium ion binding"/>
    <property type="evidence" value="ECO:0007669"/>
    <property type="project" value="InterPro"/>
</dbReference>
<keyword evidence="7" id="KW-1133">Transmembrane helix</keyword>
<evidence type="ECO:0000313" key="16">
    <source>
        <dbReference type="Proteomes" id="UP000660262"/>
    </source>
</evidence>
<comment type="similarity">
    <text evidence="3">Belongs to the 1-acyl-sn-glycerol-3-phosphate acyltransferase family.</text>
</comment>
<dbReference type="SMART" id="SM00563">
    <property type="entry name" value="PlsC"/>
    <property type="match status" value="1"/>
</dbReference>
<evidence type="ECO:0000256" key="10">
    <source>
        <dbReference type="ARBA" id="ARBA00023209"/>
    </source>
</evidence>
<keyword evidence="16" id="KW-1185">Reference proteome</keyword>
<sequence>MPTTEFAPVPLTSASGNGESTAPRSSSSASTSARLLPYAHPPATSSDVLEVLGVLLLVPRVVAAIATVLIAALMCSVAAVGLPTPPPAPLMPPPLGGWRRLVVKCAIGYGARILLFCLGFVRIRVKGEPLAPRTKAAAIVSNHQTFLDVCLWAYLAEAPVSVSAKENLGIPVMAGIMKAAQCVFVDRDDPNSAANATKQLTAVLTNDGFPKIVVYPEGNTSNGKQLTQFKLGAFLPLMPVQPAVITYHTFGKRVNASWVEPLGMPITVVALRLLCQPFHTMDVQLLPVVYPPTTAGSNVSTTDAAREFAALVRDKMASASNLPTTEHNYTDTSLMLRAARRGVHDPSVFCVEAGKVRTELGPRVGSHAGLVAAAKAFIDANGGEPLDADSLWSSLSSCEAGSGSGETTPLLDASDKSWGWWGGTRGLERVGLSSPEVALRAFDQTHDGKVTFREFLHGVASL</sequence>
<evidence type="ECO:0000256" key="6">
    <source>
        <dbReference type="ARBA" id="ARBA00022692"/>
    </source>
</evidence>
<dbReference type="PANTHER" id="PTHR23063">
    <property type="entry name" value="PHOSPHOLIPID ACYLTRANSFERASE"/>
    <property type="match status" value="1"/>
</dbReference>
<evidence type="ECO:0000256" key="2">
    <source>
        <dbReference type="ARBA" id="ARBA00005189"/>
    </source>
</evidence>
<accession>A0A830HTI1</accession>
<organism evidence="15 16">
    <name type="scientific">Pycnococcus provasolii</name>
    <dbReference type="NCBI Taxonomy" id="41880"/>
    <lineage>
        <taxon>Eukaryota</taxon>
        <taxon>Viridiplantae</taxon>
        <taxon>Chlorophyta</taxon>
        <taxon>Pseudoscourfieldiophyceae</taxon>
        <taxon>Pseudoscourfieldiales</taxon>
        <taxon>Pycnococcaceae</taxon>
        <taxon>Pycnococcus</taxon>
    </lineage>
</organism>
<dbReference type="GO" id="GO:0042171">
    <property type="term" value="F:lysophosphatidic acid acyltransferase activity"/>
    <property type="evidence" value="ECO:0007669"/>
    <property type="project" value="TreeGrafter"/>
</dbReference>
<evidence type="ECO:0000256" key="13">
    <source>
        <dbReference type="SAM" id="MobiDB-lite"/>
    </source>
</evidence>
<keyword evidence="10" id="KW-0594">Phospholipid biosynthesis</keyword>
<feature type="region of interest" description="Disordered" evidence="13">
    <location>
        <begin position="1"/>
        <end position="28"/>
    </location>
</feature>
<dbReference type="Proteomes" id="UP000660262">
    <property type="component" value="Unassembled WGS sequence"/>
</dbReference>
<evidence type="ECO:0000256" key="8">
    <source>
        <dbReference type="ARBA" id="ARBA00023098"/>
    </source>
</evidence>
<evidence type="ECO:0000256" key="9">
    <source>
        <dbReference type="ARBA" id="ARBA00023136"/>
    </source>
</evidence>
<feature type="domain" description="EF-hand" evidence="14">
    <location>
        <begin position="438"/>
        <end position="462"/>
    </location>
</feature>
<dbReference type="GO" id="GO:0016020">
    <property type="term" value="C:membrane"/>
    <property type="evidence" value="ECO:0007669"/>
    <property type="project" value="UniProtKB-SubCell"/>
</dbReference>
<dbReference type="GO" id="GO:0008654">
    <property type="term" value="P:phospholipid biosynthetic process"/>
    <property type="evidence" value="ECO:0007669"/>
    <property type="project" value="UniProtKB-KW"/>
</dbReference>
<dbReference type="InterPro" id="IPR002048">
    <property type="entry name" value="EF_hand_dom"/>
</dbReference>
<name>A0A830HTI1_9CHLO</name>
<dbReference type="GO" id="GO:0005783">
    <property type="term" value="C:endoplasmic reticulum"/>
    <property type="evidence" value="ECO:0007669"/>
    <property type="project" value="TreeGrafter"/>
</dbReference>
<dbReference type="PANTHER" id="PTHR23063:SF52">
    <property type="entry name" value="LYSOPHOSPHATIDYLCHOLINE ACYLTRANSFERASE"/>
    <property type="match status" value="1"/>
</dbReference>
<evidence type="ECO:0000256" key="5">
    <source>
        <dbReference type="ARBA" id="ARBA00022679"/>
    </source>
</evidence>
<gene>
    <name evidence="15" type="ORF">PPROV_000916300</name>
</gene>
<dbReference type="PROSITE" id="PS50222">
    <property type="entry name" value="EF_HAND_2"/>
    <property type="match status" value="1"/>
</dbReference>
<proteinExistence type="inferred from homology"/>
<evidence type="ECO:0000313" key="15">
    <source>
        <dbReference type="EMBL" id="GHP10432.1"/>
    </source>
</evidence>
<keyword evidence="6" id="KW-0812">Transmembrane</keyword>
<comment type="pathway">
    <text evidence="2">Lipid metabolism.</text>
</comment>
<evidence type="ECO:0000256" key="4">
    <source>
        <dbReference type="ARBA" id="ARBA00022516"/>
    </source>
</evidence>
<dbReference type="InterPro" id="IPR045252">
    <property type="entry name" value="LPCAT1-like"/>
</dbReference>
<evidence type="ECO:0000256" key="11">
    <source>
        <dbReference type="ARBA" id="ARBA00023264"/>
    </source>
</evidence>
<comment type="subcellular location">
    <subcellularLocation>
        <location evidence="1">Membrane</location>
    </subcellularLocation>
</comment>
<dbReference type="Pfam" id="PF01553">
    <property type="entry name" value="Acyltransferase"/>
    <property type="match status" value="1"/>
</dbReference>